<organism evidence="2 3">
    <name type="scientific">Tribonema minus</name>
    <dbReference type="NCBI Taxonomy" id="303371"/>
    <lineage>
        <taxon>Eukaryota</taxon>
        <taxon>Sar</taxon>
        <taxon>Stramenopiles</taxon>
        <taxon>Ochrophyta</taxon>
        <taxon>PX clade</taxon>
        <taxon>Xanthophyceae</taxon>
        <taxon>Tribonematales</taxon>
        <taxon>Tribonemataceae</taxon>
        <taxon>Tribonema</taxon>
    </lineage>
</organism>
<gene>
    <name evidence="2" type="ORF">JKP88DRAFT_255409</name>
</gene>
<proteinExistence type="predicted"/>
<evidence type="ECO:0000313" key="3">
    <source>
        <dbReference type="Proteomes" id="UP000664859"/>
    </source>
</evidence>
<reference evidence="2" key="1">
    <citation type="submission" date="2021-02" db="EMBL/GenBank/DDBJ databases">
        <title>First Annotated Genome of the Yellow-green Alga Tribonema minus.</title>
        <authorList>
            <person name="Mahan K.M."/>
        </authorList>
    </citation>
    <scope>NUCLEOTIDE SEQUENCE</scope>
    <source>
        <strain evidence="2">UTEX B ZZ1240</strain>
    </source>
</reference>
<dbReference type="Proteomes" id="UP000664859">
    <property type="component" value="Unassembled WGS sequence"/>
</dbReference>
<dbReference type="AlphaFoldDB" id="A0A835YZK1"/>
<protein>
    <submittedName>
        <fullName evidence="2">Uncharacterized protein</fullName>
    </submittedName>
</protein>
<feature type="compositionally biased region" description="Basic and acidic residues" evidence="1">
    <location>
        <begin position="333"/>
        <end position="355"/>
    </location>
</feature>
<name>A0A835YZK1_9STRA</name>
<feature type="compositionally biased region" description="Basic residues" evidence="1">
    <location>
        <begin position="75"/>
        <end position="86"/>
    </location>
</feature>
<feature type="region of interest" description="Disordered" evidence="1">
    <location>
        <begin position="332"/>
        <end position="355"/>
    </location>
</feature>
<evidence type="ECO:0000256" key="1">
    <source>
        <dbReference type="SAM" id="MobiDB-lite"/>
    </source>
</evidence>
<keyword evidence="3" id="KW-1185">Reference proteome</keyword>
<comment type="caution">
    <text evidence="2">The sequence shown here is derived from an EMBL/GenBank/DDBJ whole genome shotgun (WGS) entry which is preliminary data.</text>
</comment>
<feature type="compositionally biased region" description="Low complexity" evidence="1">
    <location>
        <begin position="32"/>
        <end position="41"/>
    </location>
</feature>
<accession>A0A835YZK1</accession>
<feature type="region of interest" description="Disordered" evidence="1">
    <location>
        <begin position="1"/>
        <end position="86"/>
    </location>
</feature>
<feature type="compositionally biased region" description="Basic residues" evidence="1">
    <location>
        <begin position="14"/>
        <end position="31"/>
    </location>
</feature>
<sequence length="428" mass="49281">MPNRYGESTPVRSPRSRTPRSPRSRMPRSPRSRTPSLPRSRAASKHLTLTAAQREAQQRRMQRLKELRGPGWVRSKPKNAKPKRKAVTLDEFDEDRQVRVAEFDNDAQVAPPGFMVFMNEAWDPPLEFRNDGAIWVNGELVDQHAWEEYLMQNYMTLDDATKRDYGLFERYPGDILFDEGKTQQKKWDKARREWKKMPQWEKDEYYVPGIAQVEEEATKFSFDYGVKLNAVSKSFLSFVADGFELTKAMRRLSSANEVFAELQKQWAEMTPPEKENFKKGSGLTGSLQNDWDAYRQSILEAQPMSAQGGKLSADEIRKRDERFKQAFVGVGSDHADTSDEQLQHELAKRRRNNDSEASIRELVDEITLRQKMLKTGITQAKKAVDKLDAKGGKKTGYYMDKAAQLATDTIRAQKWDAWTAANPTWSLV</sequence>
<evidence type="ECO:0000313" key="2">
    <source>
        <dbReference type="EMBL" id="KAG5184521.1"/>
    </source>
</evidence>
<dbReference type="EMBL" id="JAFCMP010000162">
    <property type="protein sequence ID" value="KAG5184521.1"/>
    <property type="molecule type" value="Genomic_DNA"/>
</dbReference>